<evidence type="ECO:0000256" key="1">
    <source>
        <dbReference type="SAM" id="SignalP"/>
    </source>
</evidence>
<sequence>MAGLCPHFVSAAVPVLLAATASAQAACPMELAVYGDRDKAATVDFTPRGEGAAITNQFRMALDKGVVLDGLVMWTDDVERPNGMLMYKCPEGDVTGEELEACTVWQGVIYSADKSGRIGLLPAERADAPETLIFPDLAYSLRFSSAYGEGGFSRLPWDVFTLQGCQE</sequence>
<keyword evidence="3" id="KW-1185">Reference proteome</keyword>
<accession>A0A316BND2</accession>
<dbReference type="OrthoDB" id="7852244at2"/>
<dbReference type="RefSeq" id="WP_109614652.1">
    <property type="nucleotide sequence ID" value="NZ_QGGG01000022.1"/>
</dbReference>
<organism evidence="2 3">
    <name type="scientific">Pseudaminobacter salicylatoxidans</name>
    <dbReference type="NCBI Taxonomy" id="93369"/>
    <lineage>
        <taxon>Bacteria</taxon>
        <taxon>Pseudomonadati</taxon>
        <taxon>Pseudomonadota</taxon>
        <taxon>Alphaproteobacteria</taxon>
        <taxon>Hyphomicrobiales</taxon>
        <taxon>Phyllobacteriaceae</taxon>
        <taxon>Pseudaminobacter</taxon>
    </lineage>
</organism>
<feature type="chain" id="PRO_5016433018" evidence="1">
    <location>
        <begin position="26"/>
        <end position="167"/>
    </location>
</feature>
<protein>
    <submittedName>
        <fullName evidence="2">Uncharacterized protein</fullName>
    </submittedName>
</protein>
<proteinExistence type="predicted"/>
<name>A0A316BND2_PSESE</name>
<dbReference type="STRING" id="1192868.GCA_000304395_01065"/>
<dbReference type="EMBL" id="QGGG01000022">
    <property type="protein sequence ID" value="PWJ74811.1"/>
    <property type="molecule type" value="Genomic_DNA"/>
</dbReference>
<keyword evidence="1" id="KW-0732">Signal</keyword>
<comment type="caution">
    <text evidence="2">The sequence shown here is derived from an EMBL/GenBank/DDBJ whole genome shotgun (WGS) entry which is preliminary data.</text>
</comment>
<feature type="signal peptide" evidence="1">
    <location>
        <begin position="1"/>
        <end position="25"/>
    </location>
</feature>
<evidence type="ECO:0000313" key="3">
    <source>
        <dbReference type="Proteomes" id="UP000245396"/>
    </source>
</evidence>
<evidence type="ECO:0000313" key="2">
    <source>
        <dbReference type="EMBL" id="PWJ74811.1"/>
    </source>
</evidence>
<dbReference type="Proteomes" id="UP000245396">
    <property type="component" value="Unassembled WGS sequence"/>
</dbReference>
<dbReference type="AlphaFoldDB" id="A0A316BND2"/>
<gene>
    <name evidence="2" type="ORF">C7441_1225</name>
</gene>
<reference evidence="2 3" key="1">
    <citation type="submission" date="2018-05" db="EMBL/GenBank/DDBJ databases">
        <title>Genomic Encyclopedia of Type Strains, Phase IV (KMG-IV): sequencing the most valuable type-strain genomes for metagenomic binning, comparative biology and taxonomic classification.</title>
        <authorList>
            <person name="Goeker M."/>
        </authorList>
    </citation>
    <scope>NUCLEOTIDE SEQUENCE [LARGE SCALE GENOMIC DNA]</scope>
    <source>
        <strain evidence="2 3">DSM 6986</strain>
    </source>
</reference>